<dbReference type="PROSITE" id="PS50404">
    <property type="entry name" value="GST_NTER"/>
    <property type="match status" value="1"/>
</dbReference>
<dbReference type="InterPro" id="IPR036249">
    <property type="entry name" value="Thioredoxin-like_sf"/>
</dbReference>
<sequence>MMRLHWSSRSPFVRKVMVVAHEAGLADRIERVPTLVALTRPDLDLLPLNPLGKIPTLVLEDGSALYDSVVICEYLDGLGGTPRLFPAPGPARIEALRRHALGNGFMDFLLLWRGEMAREQPDRRILDGFAHKHAAVLAALEREAPALAAGPFGIGQIAIGCALSYVDFRWPQAGWRAAHPALAEWHAGFTRRPSVQATEHLDA</sequence>
<evidence type="ECO:0000313" key="2">
    <source>
        <dbReference type="EMBL" id="MCB4824356.1"/>
    </source>
</evidence>
<dbReference type="InterPro" id="IPR050983">
    <property type="entry name" value="GST_Omega/HSP26"/>
</dbReference>
<dbReference type="Gene3D" id="1.20.1050.10">
    <property type="match status" value="1"/>
</dbReference>
<dbReference type="SUPFAM" id="SSF52833">
    <property type="entry name" value="Thioredoxin-like"/>
    <property type="match status" value="1"/>
</dbReference>
<dbReference type="GO" id="GO:0005737">
    <property type="term" value="C:cytoplasm"/>
    <property type="evidence" value="ECO:0007669"/>
    <property type="project" value="TreeGrafter"/>
</dbReference>
<evidence type="ECO:0000259" key="1">
    <source>
        <dbReference type="PROSITE" id="PS50404"/>
    </source>
</evidence>
<dbReference type="PANTHER" id="PTHR43968:SF6">
    <property type="entry name" value="GLUTATHIONE S-TRANSFERASE OMEGA"/>
    <property type="match status" value="1"/>
</dbReference>
<name>A0A9X1IHQ0_9PROT</name>
<dbReference type="Pfam" id="PF13409">
    <property type="entry name" value="GST_N_2"/>
    <property type="match status" value="1"/>
</dbReference>
<dbReference type="InterPro" id="IPR004045">
    <property type="entry name" value="Glutathione_S-Trfase_N"/>
</dbReference>
<dbReference type="PANTHER" id="PTHR43968">
    <property type="match status" value="1"/>
</dbReference>
<reference evidence="2" key="1">
    <citation type="submission" date="2021-10" db="EMBL/GenBank/DDBJ databases">
        <title>Roseicella aerolatum sp. nov., isolated from aerosols of e-waste dismantling site.</title>
        <authorList>
            <person name="Qin T."/>
        </authorList>
    </citation>
    <scope>NUCLEOTIDE SEQUENCE</scope>
    <source>
        <strain evidence="2">GB24</strain>
    </source>
</reference>
<gene>
    <name evidence="2" type="ORF">LHA35_21730</name>
</gene>
<dbReference type="AlphaFoldDB" id="A0A9X1IHQ0"/>
<accession>A0A9X1IHQ0</accession>
<dbReference type="Gene3D" id="3.40.30.10">
    <property type="entry name" value="Glutaredoxin"/>
    <property type="match status" value="1"/>
</dbReference>
<evidence type="ECO:0000313" key="3">
    <source>
        <dbReference type="Proteomes" id="UP001139311"/>
    </source>
</evidence>
<comment type="caution">
    <text evidence="2">The sequence shown here is derived from an EMBL/GenBank/DDBJ whole genome shotgun (WGS) entry which is preliminary data.</text>
</comment>
<dbReference type="RefSeq" id="WP_226611968.1">
    <property type="nucleotide sequence ID" value="NZ_JAJAQI010000041.1"/>
</dbReference>
<proteinExistence type="predicted"/>
<dbReference type="SUPFAM" id="SSF47616">
    <property type="entry name" value="GST C-terminal domain-like"/>
    <property type="match status" value="1"/>
</dbReference>
<dbReference type="Proteomes" id="UP001139311">
    <property type="component" value="Unassembled WGS sequence"/>
</dbReference>
<dbReference type="EMBL" id="JAJAQI010000041">
    <property type="protein sequence ID" value="MCB4824356.1"/>
    <property type="molecule type" value="Genomic_DNA"/>
</dbReference>
<dbReference type="InterPro" id="IPR036282">
    <property type="entry name" value="Glutathione-S-Trfase_C_sf"/>
</dbReference>
<dbReference type="Pfam" id="PF13410">
    <property type="entry name" value="GST_C_2"/>
    <property type="match status" value="1"/>
</dbReference>
<dbReference type="CDD" id="cd03205">
    <property type="entry name" value="GST_C_6"/>
    <property type="match status" value="1"/>
</dbReference>
<feature type="domain" description="GST N-terminal" evidence="1">
    <location>
        <begin position="1"/>
        <end position="83"/>
    </location>
</feature>
<protein>
    <submittedName>
        <fullName evidence="2">Glutathione S-transferase family protein</fullName>
    </submittedName>
</protein>
<keyword evidence="3" id="KW-1185">Reference proteome</keyword>
<organism evidence="2 3">
    <name type="scientific">Roseicella aerolata</name>
    <dbReference type="NCBI Taxonomy" id="2883479"/>
    <lineage>
        <taxon>Bacteria</taxon>
        <taxon>Pseudomonadati</taxon>
        <taxon>Pseudomonadota</taxon>
        <taxon>Alphaproteobacteria</taxon>
        <taxon>Acetobacterales</taxon>
        <taxon>Roseomonadaceae</taxon>
        <taxon>Roseicella</taxon>
    </lineage>
</organism>